<feature type="non-terminal residue" evidence="7">
    <location>
        <position position="830"/>
    </location>
</feature>
<comment type="similarity">
    <text evidence="2">Belongs to the FAM13 family.</text>
</comment>
<feature type="transmembrane region" description="Helical" evidence="5">
    <location>
        <begin position="132"/>
        <end position="151"/>
    </location>
</feature>
<evidence type="ECO:0000313" key="8">
    <source>
        <dbReference type="Proteomes" id="UP000886611"/>
    </source>
</evidence>
<dbReference type="GO" id="GO:0016020">
    <property type="term" value="C:membrane"/>
    <property type="evidence" value="ECO:0007669"/>
    <property type="project" value="UniProtKB-SubCell"/>
</dbReference>
<evidence type="ECO:0000256" key="3">
    <source>
        <dbReference type="SAM" id="Coils"/>
    </source>
</evidence>
<evidence type="ECO:0000256" key="2">
    <source>
        <dbReference type="ARBA" id="ARBA00007549"/>
    </source>
</evidence>
<dbReference type="AlphaFoldDB" id="A0A8X7X657"/>
<dbReference type="InterPro" id="IPR036259">
    <property type="entry name" value="MFS_trans_sf"/>
</dbReference>
<dbReference type="Gene3D" id="1.20.1250.20">
    <property type="entry name" value="MFS general substrate transporter like domains"/>
    <property type="match status" value="1"/>
</dbReference>
<proteinExistence type="inferred from homology"/>
<dbReference type="GO" id="GO:0007165">
    <property type="term" value="P:signal transduction"/>
    <property type="evidence" value="ECO:0007669"/>
    <property type="project" value="InterPro"/>
</dbReference>
<dbReference type="EMBL" id="JAATIS010004040">
    <property type="protein sequence ID" value="KAG2462720.1"/>
    <property type="molecule type" value="Genomic_DNA"/>
</dbReference>
<feature type="domain" description="Rho-GAP" evidence="6">
    <location>
        <begin position="165"/>
        <end position="366"/>
    </location>
</feature>
<dbReference type="Pfam" id="PF26116">
    <property type="entry name" value="FAM13A"/>
    <property type="match status" value="1"/>
</dbReference>
<evidence type="ECO:0000313" key="7">
    <source>
        <dbReference type="EMBL" id="KAG2462720.1"/>
    </source>
</evidence>
<dbReference type="SMART" id="SM00324">
    <property type="entry name" value="RhoGAP"/>
    <property type="match status" value="1"/>
</dbReference>
<dbReference type="Pfam" id="PF00620">
    <property type="entry name" value="RhoGAP"/>
    <property type="match status" value="1"/>
</dbReference>
<comment type="subcellular location">
    <subcellularLocation>
        <location evidence="1">Membrane</location>
        <topology evidence="1">Multi-pass membrane protein</topology>
    </subcellularLocation>
</comment>
<feature type="transmembrane region" description="Helical" evidence="5">
    <location>
        <begin position="157"/>
        <end position="181"/>
    </location>
</feature>
<dbReference type="GO" id="GO:0022857">
    <property type="term" value="F:transmembrane transporter activity"/>
    <property type="evidence" value="ECO:0007669"/>
    <property type="project" value="InterPro"/>
</dbReference>
<name>A0A8X7X657_POLSE</name>
<accession>A0A8X7X657</accession>
<keyword evidence="3" id="KW-0175">Coiled coil</keyword>
<dbReference type="InterPro" id="IPR008936">
    <property type="entry name" value="Rho_GTPase_activation_prot"/>
</dbReference>
<evidence type="ECO:0000256" key="1">
    <source>
        <dbReference type="ARBA" id="ARBA00004141"/>
    </source>
</evidence>
<dbReference type="InterPro" id="IPR059029">
    <property type="entry name" value="FAM13A_dom"/>
</dbReference>
<dbReference type="Gene3D" id="1.10.555.10">
    <property type="entry name" value="Rho GTPase activation protein"/>
    <property type="match status" value="1"/>
</dbReference>
<feature type="region of interest" description="Disordered" evidence="4">
    <location>
        <begin position="414"/>
        <end position="485"/>
    </location>
</feature>
<feature type="compositionally biased region" description="Polar residues" evidence="4">
    <location>
        <begin position="461"/>
        <end position="471"/>
    </location>
</feature>
<evidence type="ECO:0000256" key="4">
    <source>
        <dbReference type="SAM" id="MobiDB-lite"/>
    </source>
</evidence>
<dbReference type="SUPFAM" id="SSF48350">
    <property type="entry name" value="GTPase activation domain, GAP"/>
    <property type="match status" value="1"/>
</dbReference>
<dbReference type="PANTHER" id="PTHR15904">
    <property type="entry name" value="FAM13"/>
    <property type="match status" value="1"/>
</dbReference>
<reference evidence="7 8" key="1">
    <citation type="journal article" date="2021" name="Cell">
        <title>Tracing the genetic footprints of vertebrate landing in non-teleost ray-finned fishes.</title>
        <authorList>
            <person name="Bi X."/>
            <person name="Wang K."/>
            <person name="Yang L."/>
            <person name="Pan H."/>
            <person name="Jiang H."/>
            <person name="Wei Q."/>
            <person name="Fang M."/>
            <person name="Yu H."/>
            <person name="Zhu C."/>
            <person name="Cai Y."/>
            <person name="He Y."/>
            <person name="Gan X."/>
            <person name="Zeng H."/>
            <person name="Yu D."/>
            <person name="Zhu Y."/>
            <person name="Jiang H."/>
            <person name="Qiu Q."/>
            <person name="Yang H."/>
            <person name="Zhang Y.E."/>
            <person name="Wang W."/>
            <person name="Zhu M."/>
            <person name="He S."/>
            <person name="Zhang G."/>
        </authorList>
    </citation>
    <scope>NUCLEOTIDE SEQUENCE [LARGE SCALE GENOMIC DNA]</scope>
    <source>
        <strain evidence="7">Bchr_013</strain>
    </source>
</reference>
<evidence type="ECO:0000256" key="5">
    <source>
        <dbReference type="SAM" id="Phobius"/>
    </source>
</evidence>
<evidence type="ECO:0000259" key="6">
    <source>
        <dbReference type="PROSITE" id="PS50238"/>
    </source>
</evidence>
<keyword evidence="5" id="KW-0812">Transmembrane</keyword>
<dbReference type="Proteomes" id="UP000886611">
    <property type="component" value="Unassembled WGS sequence"/>
</dbReference>
<organism evidence="7 8">
    <name type="scientific">Polypterus senegalus</name>
    <name type="common">Senegal bichir</name>
    <dbReference type="NCBI Taxonomy" id="55291"/>
    <lineage>
        <taxon>Eukaryota</taxon>
        <taxon>Metazoa</taxon>
        <taxon>Chordata</taxon>
        <taxon>Craniata</taxon>
        <taxon>Vertebrata</taxon>
        <taxon>Euteleostomi</taxon>
        <taxon>Actinopterygii</taxon>
        <taxon>Polypteriformes</taxon>
        <taxon>Polypteridae</taxon>
        <taxon>Polypterus</taxon>
    </lineage>
</organism>
<comment type="caution">
    <text evidence="7">The sequence shown here is derived from an EMBL/GenBank/DDBJ whole genome shotgun (WGS) entry which is preliminary data.</text>
</comment>
<keyword evidence="8" id="KW-1185">Reference proteome</keyword>
<dbReference type="PROSITE" id="PS50238">
    <property type="entry name" value="RHOGAP"/>
    <property type="match status" value="1"/>
</dbReference>
<feature type="coiled-coil region" evidence="3">
    <location>
        <begin position="533"/>
        <end position="593"/>
    </location>
</feature>
<feature type="non-terminal residue" evidence="7">
    <location>
        <position position="1"/>
    </location>
</feature>
<sequence>MLERLFLPHPKALKVRLNDLVWFSNDWYPVIQGFGSCDPEMIRRDHALKMAPLGKEEALDGGWGWVIIVVSFIGQFLAYGSPHAVGVLYPEWLEAFGESKGKTAWVGSLVSGTGLIASPICNVFVSKFGARPVMILSGIMMGSGYILSSFAPNIQFLFFSYGVMVGLGCGLAYAATVTIICQYFDKRRGLALGIAATGLEQKGLFRISSSLNKLKLLREKYERGEDVDLSEEGDVEQAASVLKLFLRELPEAVIPASVHIAVGNAYKDNKDDPALNHQIKMVLLSLPQEHYNLLKFIGAFLIKVASHSEVNQMTMENLATVFGPCIFQHNKNKENIPCSISSDDESQLKLNDFVPYTGIKHTENEIKILDDDSTGKIPELHSGLTVLPEHSYSQSSFLKLQALEVDLCSTFLPSQEDSAQGQNHKEPSLPPGRGGREAEGSPAEALPSVRVLQHESDSTAEENQSPRTSQLLHHITDGDNPLPSPRCPSLTQSQRFNMDPELAPSPPCSQQFIMARGLVSASSSEDTKESTTVAMLTKHIQNLKKKIRKYEEQFEQERNYRPSHNDKTAHPEIMKLMNDLAKSRKQLKDLKLKLSVEEMHKHETEQRDMKSDLTGVNVEHQDAVESQQQKPSIEETVECLIKRLMEKRQALGLPENMKCTKQERNLMKPLYDRYRIIKQLLYASPAITTIEEEGSDEDSSQQSPGPPSRIISQISTEESLCSQEDDNEPAFVSPLDEMKAVRQPAVPISHLHEASMPELLEHLRETRADKKRLRKALREFEEQFLRQMGRNAQKEDRIPMAEEYYEYKHIKAKLRLLEVLVSKQDASKAI</sequence>
<dbReference type="InterPro" id="IPR000198">
    <property type="entry name" value="RhoGAP_dom"/>
</dbReference>
<dbReference type="CDD" id="cd00159">
    <property type="entry name" value="RhoGAP"/>
    <property type="match status" value="1"/>
</dbReference>
<dbReference type="InterPro" id="IPR039102">
    <property type="entry name" value="FAM13"/>
</dbReference>
<keyword evidence="5" id="KW-1133">Transmembrane helix</keyword>
<dbReference type="SUPFAM" id="SSF103473">
    <property type="entry name" value="MFS general substrate transporter"/>
    <property type="match status" value="1"/>
</dbReference>
<protein>
    <submittedName>
        <fullName evidence="7">FA13C protein</fullName>
    </submittedName>
</protein>
<dbReference type="PANTHER" id="PTHR15904:SF19">
    <property type="entry name" value="PROTEIN FAM13C"/>
    <property type="match status" value="1"/>
</dbReference>
<gene>
    <name evidence="7" type="primary">Fam13c</name>
    <name evidence="7" type="ORF">GTO96_0001484</name>
</gene>
<keyword evidence="5" id="KW-0472">Membrane</keyword>